<evidence type="ECO:0000256" key="1">
    <source>
        <dbReference type="SAM" id="MobiDB-lite"/>
    </source>
</evidence>
<proteinExistence type="predicted"/>
<feature type="compositionally biased region" description="Basic and acidic residues" evidence="1">
    <location>
        <begin position="419"/>
        <end position="431"/>
    </location>
</feature>
<dbReference type="EMBL" id="JAQQWE010000008">
    <property type="protein sequence ID" value="KAK7943528.1"/>
    <property type="molecule type" value="Genomic_DNA"/>
</dbReference>
<evidence type="ECO:0000313" key="3">
    <source>
        <dbReference type="Proteomes" id="UP001391051"/>
    </source>
</evidence>
<dbReference type="Proteomes" id="UP001391051">
    <property type="component" value="Unassembled WGS sequence"/>
</dbReference>
<feature type="compositionally biased region" description="Basic and acidic residues" evidence="1">
    <location>
        <begin position="299"/>
        <end position="308"/>
    </location>
</feature>
<gene>
    <name evidence="2" type="ORF">PG986_012641</name>
</gene>
<feature type="compositionally biased region" description="Gly residues" evidence="1">
    <location>
        <begin position="436"/>
        <end position="448"/>
    </location>
</feature>
<feature type="compositionally biased region" description="Basic and acidic residues" evidence="1">
    <location>
        <begin position="145"/>
        <end position="174"/>
    </location>
</feature>
<protein>
    <submittedName>
        <fullName evidence="2">Uncharacterized protein</fullName>
    </submittedName>
</protein>
<comment type="caution">
    <text evidence="2">The sequence shown here is derived from an EMBL/GenBank/DDBJ whole genome shotgun (WGS) entry which is preliminary data.</text>
</comment>
<feature type="compositionally biased region" description="Basic and acidic residues" evidence="1">
    <location>
        <begin position="117"/>
        <end position="131"/>
    </location>
</feature>
<name>A0ABR1Q0K9_9PEZI</name>
<sequence>MASYYDRPPPRDRGYDYGGPPPVTAADPYYPEPGASARRPRRGSILVDPAERDRGGAPRRRHRSHSQVRLQEPELDDSSDDDDPRYHHSSRPRGGGGGGAPPPPPADPGRKVRHRDGRVEYVPDEATDRKLNSNSSARRPKPRTRVSDLEEKDGPQFRDFRARRDGFEAEEGRTHRNLKSSRGDRAIYDDGDDNDPYGLGGAGGRDSHLPPPPVGGASRRGGPDPYDAALGAGAGAAGAAAAAASTRSGRRHEEPPRRPRDRPPPTYHEDIGDRGYTSDAPKSRRNKDRSARQSLPPDYNRDRDRGDRYGGVPPPPRGEPHSSRRRSPPPASYRAPSPERGGGRYDEPPPPRSSSSRGPPGHRRGASLPPKAMYDDDPPYGGRGEPAPTRSGSTRHAPRGGPEDKHRARSAAYPQDPYYDFHDRQVADPRRPRGKSYGGPAGGSGRGGEAAKKERTIPPWAKKAGGLLVSTAVPIIKQEGEKYLRKEMERRLHNK</sequence>
<dbReference type="RefSeq" id="XP_066695559.1">
    <property type="nucleotide sequence ID" value="XM_066848863.1"/>
</dbReference>
<feature type="region of interest" description="Disordered" evidence="1">
    <location>
        <begin position="1"/>
        <end position="458"/>
    </location>
</feature>
<evidence type="ECO:0000313" key="2">
    <source>
        <dbReference type="EMBL" id="KAK7943528.1"/>
    </source>
</evidence>
<accession>A0ABR1Q0K9</accession>
<keyword evidence="3" id="KW-1185">Reference proteome</keyword>
<feature type="compositionally biased region" description="Basic residues" evidence="1">
    <location>
        <begin position="57"/>
        <end position="66"/>
    </location>
</feature>
<dbReference type="GeneID" id="92081925"/>
<reference evidence="2 3" key="1">
    <citation type="submission" date="2023-01" db="EMBL/GenBank/DDBJ databases">
        <title>Analysis of 21 Apiospora genomes using comparative genomics revels a genus with tremendous synthesis potential of carbohydrate active enzymes and secondary metabolites.</title>
        <authorList>
            <person name="Sorensen T."/>
        </authorList>
    </citation>
    <scope>NUCLEOTIDE SEQUENCE [LARGE SCALE GENOMIC DNA]</scope>
    <source>
        <strain evidence="2 3">CBS 24483</strain>
    </source>
</reference>
<feature type="compositionally biased region" description="Basic and acidic residues" evidence="1">
    <location>
        <begin position="251"/>
        <end position="273"/>
    </location>
</feature>
<organism evidence="2 3">
    <name type="scientific">Apiospora aurea</name>
    <dbReference type="NCBI Taxonomy" id="335848"/>
    <lineage>
        <taxon>Eukaryota</taxon>
        <taxon>Fungi</taxon>
        <taxon>Dikarya</taxon>
        <taxon>Ascomycota</taxon>
        <taxon>Pezizomycotina</taxon>
        <taxon>Sordariomycetes</taxon>
        <taxon>Xylariomycetidae</taxon>
        <taxon>Amphisphaeriales</taxon>
        <taxon>Apiosporaceae</taxon>
        <taxon>Apiospora</taxon>
    </lineage>
</organism>
<feature type="compositionally biased region" description="Acidic residues" evidence="1">
    <location>
        <begin position="73"/>
        <end position="83"/>
    </location>
</feature>